<protein>
    <submittedName>
        <fullName evidence="2">Uncharacterized protein</fullName>
    </submittedName>
</protein>
<dbReference type="AlphaFoldDB" id="A0A7S4C5X8"/>
<sequence>MIDSKEGIYFRNKDGDSTGPLTEDEFAQICRTPAGRRIASAYRLAGGHAFPIAIQERLKWDVQHACSFAALGHCVELFIIFVCGLATFIVIAIANSKALKKERDAVGPGLTLFIGGLILLTMVLTVLTLFKLVSRWRKVSTDVFTSEV</sequence>
<dbReference type="EMBL" id="HBIZ01065825">
    <property type="protein sequence ID" value="CAE0787696.1"/>
    <property type="molecule type" value="Transcribed_RNA"/>
</dbReference>
<evidence type="ECO:0000256" key="1">
    <source>
        <dbReference type="SAM" id="Phobius"/>
    </source>
</evidence>
<keyword evidence="1" id="KW-1133">Transmembrane helix</keyword>
<gene>
    <name evidence="2" type="ORF">PCAR00345_LOCUS40404</name>
</gene>
<name>A0A7S4C5X8_CHRCT</name>
<organism evidence="2">
    <name type="scientific">Chrysotila carterae</name>
    <name type="common">Marine alga</name>
    <name type="synonym">Syracosphaera carterae</name>
    <dbReference type="NCBI Taxonomy" id="13221"/>
    <lineage>
        <taxon>Eukaryota</taxon>
        <taxon>Haptista</taxon>
        <taxon>Haptophyta</taxon>
        <taxon>Prymnesiophyceae</taxon>
        <taxon>Isochrysidales</taxon>
        <taxon>Isochrysidaceae</taxon>
        <taxon>Chrysotila</taxon>
    </lineage>
</organism>
<evidence type="ECO:0000313" key="2">
    <source>
        <dbReference type="EMBL" id="CAE0787696.1"/>
    </source>
</evidence>
<proteinExistence type="predicted"/>
<reference evidence="2" key="1">
    <citation type="submission" date="2021-01" db="EMBL/GenBank/DDBJ databases">
        <authorList>
            <person name="Corre E."/>
            <person name="Pelletier E."/>
            <person name="Niang G."/>
            <person name="Scheremetjew M."/>
            <person name="Finn R."/>
            <person name="Kale V."/>
            <person name="Holt S."/>
            <person name="Cochrane G."/>
            <person name="Meng A."/>
            <person name="Brown T."/>
            <person name="Cohen L."/>
        </authorList>
    </citation>
    <scope>NUCLEOTIDE SEQUENCE</scope>
    <source>
        <strain evidence="2">CCMP645</strain>
    </source>
</reference>
<keyword evidence="1" id="KW-0812">Transmembrane</keyword>
<feature type="transmembrane region" description="Helical" evidence="1">
    <location>
        <begin position="106"/>
        <end position="130"/>
    </location>
</feature>
<keyword evidence="1" id="KW-0472">Membrane</keyword>
<feature type="transmembrane region" description="Helical" evidence="1">
    <location>
        <begin position="68"/>
        <end position="94"/>
    </location>
</feature>
<accession>A0A7S4C5X8</accession>